<evidence type="ECO:0000313" key="4">
    <source>
        <dbReference type="Proteomes" id="UP001085076"/>
    </source>
</evidence>
<name>A0A9D5H8W6_9LILI</name>
<accession>A0A9D5H8W6</accession>
<keyword evidence="4" id="KW-1185">Reference proteome</keyword>
<comment type="similarity">
    <text evidence="1">Belongs to the peptidase S8 family.</text>
</comment>
<dbReference type="AlphaFoldDB" id="A0A9D5H8W6"/>
<dbReference type="OrthoDB" id="682821at2759"/>
<proteinExistence type="inferred from homology"/>
<gene>
    <name evidence="3" type="ORF">J5N97_024733</name>
</gene>
<comment type="caution">
    <text evidence="3">The sequence shown here is derived from an EMBL/GenBank/DDBJ whole genome shotgun (WGS) entry which is preliminary data.</text>
</comment>
<dbReference type="Proteomes" id="UP001085076">
    <property type="component" value="Miscellaneous, Linkage group lg07"/>
</dbReference>
<evidence type="ECO:0000313" key="3">
    <source>
        <dbReference type="EMBL" id="KAJ0967816.1"/>
    </source>
</evidence>
<organism evidence="3 4">
    <name type="scientific">Dioscorea zingiberensis</name>
    <dbReference type="NCBI Taxonomy" id="325984"/>
    <lineage>
        <taxon>Eukaryota</taxon>
        <taxon>Viridiplantae</taxon>
        <taxon>Streptophyta</taxon>
        <taxon>Embryophyta</taxon>
        <taxon>Tracheophyta</taxon>
        <taxon>Spermatophyta</taxon>
        <taxon>Magnoliopsida</taxon>
        <taxon>Liliopsida</taxon>
        <taxon>Dioscoreales</taxon>
        <taxon>Dioscoreaceae</taxon>
        <taxon>Dioscorea</taxon>
    </lineage>
</organism>
<dbReference type="GO" id="GO:0006508">
    <property type="term" value="P:proteolysis"/>
    <property type="evidence" value="ECO:0007669"/>
    <property type="project" value="InterPro"/>
</dbReference>
<dbReference type="InterPro" id="IPR045051">
    <property type="entry name" value="SBT"/>
</dbReference>
<dbReference type="EMBL" id="JAGGNH010000007">
    <property type="protein sequence ID" value="KAJ0967816.1"/>
    <property type="molecule type" value="Genomic_DNA"/>
</dbReference>
<reference evidence="3" key="2">
    <citation type="journal article" date="2022" name="Hortic Res">
        <title>The genome of Dioscorea zingiberensis sheds light on the biosynthesis, origin and evolution of the medicinally important diosgenin saponins.</title>
        <authorList>
            <person name="Li Y."/>
            <person name="Tan C."/>
            <person name="Li Z."/>
            <person name="Guo J."/>
            <person name="Li S."/>
            <person name="Chen X."/>
            <person name="Wang C."/>
            <person name="Dai X."/>
            <person name="Yang H."/>
            <person name="Song W."/>
            <person name="Hou L."/>
            <person name="Xu J."/>
            <person name="Tong Z."/>
            <person name="Xu A."/>
            <person name="Yuan X."/>
            <person name="Wang W."/>
            <person name="Yang Q."/>
            <person name="Chen L."/>
            <person name="Sun Z."/>
            <person name="Wang K."/>
            <person name="Pan B."/>
            <person name="Chen J."/>
            <person name="Bao Y."/>
            <person name="Liu F."/>
            <person name="Qi X."/>
            <person name="Gang D.R."/>
            <person name="Wen J."/>
            <person name="Li J."/>
        </authorList>
    </citation>
    <scope>NUCLEOTIDE SEQUENCE</scope>
    <source>
        <strain evidence="3">Dzin_1.0</strain>
    </source>
</reference>
<dbReference type="GO" id="GO:0004252">
    <property type="term" value="F:serine-type endopeptidase activity"/>
    <property type="evidence" value="ECO:0007669"/>
    <property type="project" value="InterPro"/>
</dbReference>
<evidence type="ECO:0008006" key="5">
    <source>
        <dbReference type="Google" id="ProtNLM"/>
    </source>
</evidence>
<keyword evidence="2" id="KW-0732">Signal</keyword>
<sequence>MKLDINSPGVCILGAYPYERLQGPNNREPVFKIEAGISFACPHLRVPTLLKSMHPNWTGAMIKSAMMKTTDVTDNIGSPILDEKNSLASYFAMGAGHVNAAKATDPGLVYDIKSSEYLSYLCGLGYNASMINKITGVGNDENNRCDETISSPILDEKNSLASYFAMGAGHVNAAKATDPGLVYDIKSSEYLSYLCGLGYNASMINKITGGDDS</sequence>
<dbReference type="InterPro" id="IPR036852">
    <property type="entry name" value="Peptidase_S8/S53_dom_sf"/>
</dbReference>
<protein>
    <recommendedName>
        <fullName evidence="5">Peptidase S8/S53 domain-containing protein</fullName>
    </recommendedName>
</protein>
<evidence type="ECO:0000256" key="1">
    <source>
        <dbReference type="ARBA" id="ARBA00011073"/>
    </source>
</evidence>
<dbReference type="SUPFAM" id="SSF52743">
    <property type="entry name" value="Subtilisin-like"/>
    <property type="match status" value="1"/>
</dbReference>
<evidence type="ECO:0000256" key="2">
    <source>
        <dbReference type="ARBA" id="ARBA00022729"/>
    </source>
</evidence>
<reference evidence="3" key="1">
    <citation type="submission" date="2021-03" db="EMBL/GenBank/DDBJ databases">
        <authorList>
            <person name="Li Z."/>
            <person name="Yang C."/>
        </authorList>
    </citation>
    <scope>NUCLEOTIDE SEQUENCE</scope>
    <source>
        <strain evidence="3">Dzin_1.0</strain>
        <tissue evidence="3">Leaf</tissue>
    </source>
</reference>
<dbReference type="Gene3D" id="3.40.50.200">
    <property type="entry name" value="Peptidase S8/S53 domain"/>
    <property type="match status" value="2"/>
</dbReference>
<dbReference type="PANTHER" id="PTHR10795">
    <property type="entry name" value="PROPROTEIN CONVERTASE SUBTILISIN/KEXIN"/>
    <property type="match status" value="1"/>
</dbReference>